<dbReference type="PANTHER" id="PTHR21411:SF0">
    <property type="entry name" value="REGULATORY PROTEIN ZESTE"/>
    <property type="match status" value="1"/>
</dbReference>
<dbReference type="Pfam" id="PF13873">
    <property type="entry name" value="Myb_DNA-bind_5"/>
    <property type="match status" value="1"/>
</dbReference>
<keyword evidence="8" id="KW-1185">Reference proteome</keyword>
<evidence type="ECO:0000256" key="5">
    <source>
        <dbReference type="ARBA" id="ARBA00025466"/>
    </source>
</evidence>
<evidence type="ECO:0000256" key="2">
    <source>
        <dbReference type="ARBA" id="ARBA00016807"/>
    </source>
</evidence>
<protein>
    <recommendedName>
        <fullName evidence="2">Regulatory protein zeste</fullName>
    </recommendedName>
</protein>
<comment type="function">
    <text evidence="5">Involved in transvection phenomena (= synapsis-dependent gene expression), where the synaptic pairing of chromosomes carrying genes with which zeste interacts influences the expression of these genes. Zeste binds to DNA and stimulates transcription from a nearby promoter.</text>
</comment>
<keyword evidence="3" id="KW-0805">Transcription regulation</keyword>
<organism evidence="7 8">
    <name type="scientific">Ceutorhynchus assimilis</name>
    <name type="common">cabbage seed weevil</name>
    <dbReference type="NCBI Taxonomy" id="467358"/>
    <lineage>
        <taxon>Eukaryota</taxon>
        <taxon>Metazoa</taxon>
        <taxon>Ecdysozoa</taxon>
        <taxon>Arthropoda</taxon>
        <taxon>Hexapoda</taxon>
        <taxon>Insecta</taxon>
        <taxon>Pterygota</taxon>
        <taxon>Neoptera</taxon>
        <taxon>Endopterygota</taxon>
        <taxon>Coleoptera</taxon>
        <taxon>Polyphaga</taxon>
        <taxon>Cucujiformia</taxon>
        <taxon>Curculionidae</taxon>
        <taxon>Ceutorhynchinae</taxon>
        <taxon>Ceutorhynchus</taxon>
    </lineage>
</organism>
<dbReference type="EMBL" id="OU892278">
    <property type="protein sequence ID" value="CAG9764518.1"/>
    <property type="molecule type" value="Genomic_DNA"/>
</dbReference>
<accession>A0A9N9MM27</accession>
<evidence type="ECO:0000256" key="4">
    <source>
        <dbReference type="ARBA" id="ARBA00023163"/>
    </source>
</evidence>
<reference evidence="7" key="1">
    <citation type="submission" date="2022-01" db="EMBL/GenBank/DDBJ databases">
        <authorList>
            <person name="King R."/>
        </authorList>
    </citation>
    <scope>NUCLEOTIDE SEQUENCE</scope>
</reference>
<dbReference type="Proteomes" id="UP001152799">
    <property type="component" value="Chromosome 2"/>
</dbReference>
<gene>
    <name evidence="7" type="ORF">CEUTPL_LOCUS5157</name>
</gene>
<evidence type="ECO:0000256" key="3">
    <source>
        <dbReference type="ARBA" id="ARBA00023015"/>
    </source>
</evidence>
<proteinExistence type="predicted"/>
<evidence type="ECO:0000313" key="8">
    <source>
        <dbReference type="Proteomes" id="UP001152799"/>
    </source>
</evidence>
<feature type="domain" description="Myb/SANT-like DNA-binding" evidence="6">
    <location>
        <begin position="4"/>
        <end position="81"/>
    </location>
</feature>
<evidence type="ECO:0000256" key="1">
    <source>
        <dbReference type="ARBA" id="ARBA00011764"/>
    </source>
</evidence>
<evidence type="ECO:0000259" key="6">
    <source>
        <dbReference type="Pfam" id="PF13873"/>
    </source>
</evidence>
<comment type="subunit">
    <text evidence="1">Self-associates forming complexes of several hundred monomers.</text>
</comment>
<dbReference type="InterPro" id="IPR028002">
    <property type="entry name" value="Myb_DNA-bind_5"/>
</dbReference>
<keyword evidence="4" id="KW-0804">Transcription</keyword>
<evidence type="ECO:0000313" key="7">
    <source>
        <dbReference type="EMBL" id="CAG9764518.1"/>
    </source>
</evidence>
<sequence length="99" mass="11592">MSGRAANFCKEEELFLISLIDKYKNVIESKKSDANSWKDKEMAWKKVEAEFNASCKTNGVRPLKVLKEKYRNLKKKTKEKFSRAKMELIKTEVLFISPQ</sequence>
<name>A0A9N9MM27_9CUCU</name>
<dbReference type="OrthoDB" id="6783481at2759"/>
<dbReference type="PANTHER" id="PTHR21411">
    <property type="entry name" value="APONTIC"/>
    <property type="match status" value="1"/>
</dbReference>
<dbReference type="AlphaFoldDB" id="A0A9N9MM27"/>